<dbReference type="PROSITE" id="PS51164">
    <property type="entry name" value="CBM1_2"/>
    <property type="match status" value="1"/>
</dbReference>
<feature type="domain" description="CBM1" evidence="11">
    <location>
        <begin position="18"/>
        <end position="54"/>
    </location>
</feature>
<evidence type="ECO:0000256" key="9">
    <source>
        <dbReference type="SAM" id="MobiDB-lite"/>
    </source>
</evidence>
<keyword evidence="5 8" id="KW-0326">Glycosidase</keyword>
<evidence type="ECO:0000259" key="12">
    <source>
        <dbReference type="PROSITE" id="PS51760"/>
    </source>
</evidence>
<feature type="chain" id="PRO_5012650916" description="Beta-xylanase" evidence="10">
    <location>
        <begin position="20"/>
        <end position="400"/>
    </location>
</feature>
<dbReference type="OrthoDB" id="3055998at2759"/>
<dbReference type="InterPro" id="IPR031158">
    <property type="entry name" value="GH10_AS"/>
</dbReference>
<evidence type="ECO:0000256" key="7">
    <source>
        <dbReference type="PROSITE-ProRule" id="PRU10061"/>
    </source>
</evidence>
<dbReference type="SMART" id="SM00236">
    <property type="entry name" value="fCBD"/>
    <property type="match status" value="1"/>
</dbReference>
<reference evidence="14" key="1">
    <citation type="journal article" date="2017" name="Nat. Ecol. Evol.">
        <title>Genome expansion and lineage-specific genetic innovations in the forest pathogenic fungi Armillaria.</title>
        <authorList>
            <person name="Sipos G."/>
            <person name="Prasanna A.N."/>
            <person name="Walter M.C."/>
            <person name="O'Connor E."/>
            <person name="Balint B."/>
            <person name="Krizsan K."/>
            <person name="Kiss B."/>
            <person name="Hess J."/>
            <person name="Varga T."/>
            <person name="Slot J."/>
            <person name="Riley R."/>
            <person name="Boka B."/>
            <person name="Rigling D."/>
            <person name="Barry K."/>
            <person name="Lee J."/>
            <person name="Mihaltcheva S."/>
            <person name="LaButti K."/>
            <person name="Lipzen A."/>
            <person name="Waldron R."/>
            <person name="Moloney N.M."/>
            <person name="Sperisen C."/>
            <person name="Kredics L."/>
            <person name="Vagvoelgyi C."/>
            <person name="Patrignani A."/>
            <person name="Fitzpatrick D."/>
            <person name="Nagy I."/>
            <person name="Doyle S."/>
            <person name="Anderson J.B."/>
            <person name="Grigoriev I.V."/>
            <person name="Gueldener U."/>
            <person name="Muensterkoetter M."/>
            <person name="Nagy L.G."/>
        </authorList>
    </citation>
    <scope>NUCLEOTIDE SEQUENCE [LARGE SCALE GENOMIC DNA]</scope>
    <source>
        <strain evidence="14">C18/9</strain>
    </source>
</reference>
<dbReference type="InterPro" id="IPR001000">
    <property type="entry name" value="GH10_dom"/>
</dbReference>
<evidence type="ECO:0000256" key="10">
    <source>
        <dbReference type="SAM" id="SignalP"/>
    </source>
</evidence>
<dbReference type="InterPro" id="IPR044846">
    <property type="entry name" value="GH10"/>
</dbReference>
<evidence type="ECO:0000256" key="1">
    <source>
        <dbReference type="ARBA" id="ARBA00007495"/>
    </source>
</evidence>
<dbReference type="STRING" id="47428.A0A284R7N0"/>
<dbReference type="PANTHER" id="PTHR31490:SF76">
    <property type="entry name" value="ENDO-1,4-BETA-XYLANASE C"/>
    <property type="match status" value="1"/>
</dbReference>
<dbReference type="GO" id="GO:0005576">
    <property type="term" value="C:extracellular region"/>
    <property type="evidence" value="ECO:0007669"/>
    <property type="project" value="InterPro"/>
</dbReference>
<accession>A0A284R7N0</accession>
<dbReference type="SUPFAM" id="SSF57180">
    <property type="entry name" value="Cellulose-binding domain"/>
    <property type="match status" value="1"/>
</dbReference>
<dbReference type="GO" id="GO:0045493">
    <property type="term" value="P:xylan catabolic process"/>
    <property type="evidence" value="ECO:0007669"/>
    <property type="project" value="UniProtKB-KW"/>
</dbReference>
<evidence type="ECO:0000256" key="3">
    <source>
        <dbReference type="ARBA" id="ARBA00022801"/>
    </source>
</evidence>
<dbReference type="EC" id="3.2.1.8" evidence="8"/>
<feature type="region of interest" description="Disordered" evidence="9">
    <location>
        <begin position="61"/>
        <end position="86"/>
    </location>
</feature>
<dbReference type="GO" id="GO:0030248">
    <property type="term" value="F:cellulose binding"/>
    <property type="evidence" value="ECO:0007669"/>
    <property type="project" value="InterPro"/>
</dbReference>
<dbReference type="PRINTS" id="PR00134">
    <property type="entry name" value="GLHYDRLASE10"/>
</dbReference>
<keyword evidence="14" id="KW-1185">Reference proteome</keyword>
<gene>
    <name evidence="13" type="ORF">ARMOST_08096</name>
</gene>
<dbReference type="PROSITE" id="PS00591">
    <property type="entry name" value="GH10_1"/>
    <property type="match status" value="1"/>
</dbReference>
<dbReference type="SMART" id="SM00633">
    <property type="entry name" value="Glyco_10"/>
    <property type="match status" value="1"/>
</dbReference>
<dbReference type="Pfam" id="PF00734">
    <property type="entry name" value="CBM_1"/>
    <property type="match status" value="1"/>
</dbReference>
<name>A0A284R7N0_ARMOS</name>
<dbReference type="InterPro" id="IPR017853">
    <property type="entry name" value="GH"/>
</dbReference>
<proteinExistence type="inferred from homology"/>
<feature type="active site" description="Nucleophile" evidence="7">
    <location>
        <position position="335"/>
    </location>
</feature>
<dbReference type="OMA" id="PENQMKW"/>
<evidence type="ECO:0000256" key="4">
    <source>
        <dbReference type="ARBA" id="ARBA00023277"/>
    </source>
</evidence>
<sequence>MFGLLSIITLACILKRTTAVAVWGQCGGIGWTGSTVCDAGTTCTVLNAYYSQCLPTSNAPPPTTSVPVSTPSTPASPTTSSGPVATGTGGLNGKFVAKGKHFWGSCADQNTINIAANQALLISDFGQVTPENSMKWDATENTQGVFTFSGSDFLVNWAVSHGKLIRAHTLVWHNQLPSWVSNINNPATLTSVVQKHISTVAGRYAGKVYSVRGLHCLALQSSLTSHNSGTEILNEDGTLQSNVFYNVLGESFVTMAFQAAKAADPTAKLYINDFNLDSNNAKVQGMVALVKRINANGKLIDGIGTQMHLNAGGAGGAQAALNALAGAGVEIAITELDIAGASPTDYTNVVNACLAQPACISVTSWGVSDVNSWRASSTPLLFDTNYKPKPAYNAVISALS</sequence>
<dbReference type="PROSITE" id="PS00562">
    <property type="entry name" value="CBM1_1"/>
    <property type="match status" value="1"/>
</dbReference>
<comment type="similarity">
    <text evidence="1 8">Belongs to the glycosyl hydrolase 10 (cellulase F) family.</text>
</comment>
<evidence type="ECO:0000256" key="8">
    <source>
        <dbReference type="RuleBase" id="RU361174"/>
    </source>
</evidence>
<feature type="domain" description="GH10" evidence="12">
    <location>
        <begin position="115"/>
        <end position="398"/>
    </location>
</feature>
<dbReference type="EMBL" id="FUEG01000005">
    <property type="protein sequence ID" value="SJL04726.1"/>
    <property type="molecule type" value="Genomic_DNA"/>
</dbReference>
<keyword evidence="2 10" id="KW-0732">Signal</keyword>
<evidence type="ECO:0000256" key="2">
    <source>
        <dbReference type="ARBA" id="ARBA00022729"/>
    </source>
</evidence>
<feature type="compositionally biased region" description="Low complexity" evidence="9">
    <location>
        <begin position="65"/>
        <end position="86"/>
    </location>
</feature>
<evidence type="ECO:0000313" key="14">
    <source>
        <dbReference type="Proteomes" id="UP000219338"/>
    </source>
</evidence>
<dbReference type="GO" id="GO:0031176">
    <property type="term" value="F:endo-1,4-beta-xylanase activity"/>
    <property type="evidence" value="ECO:0007669"/>
    <property type="project" value="UniProtKB-EC"/>
</dbReference>
<keyword evidence="13" id="KW-0858">Xylan degradation</keyword>
<evidence type="ECO:0000256" key="5">
    <source>
        <dbReference type="ARBA" id="ARBA00023295"/>
    </source>
</evidence>
<dbReference type="PROSITE" id="PS51760">
    <property type="entry name" value="GH10_2"/>
    <property type="match status" value="1"/>
</dbReference>
<dbReference type="Proteomes" id="UP000219338">
    <property type="component" value="Unassembled WGS sequence"/>
</dbReference>
<evidence type="ECO:0000313" key="13">
    <source>
        <dbReference type="EMBL" id="SJL04726.1"/>
    </source>
</evidence>
<dbReference type="SUPFAM" id="SSF51445">
    <property type="entry name" value="(Trans)glycosidases"/>
    <property type="match status" value="1"/>
</dbReference>
<dbReference type="PANTHER" id="PTHR31490">
    <property type="entry name" value="GLYCOSYL HYDROLASE"/>
    <property type="match status" value="1"/>
</dbReference>
<evidence type="ECO:0000259" key="11">
    <source>
        <dbReference type="PROSITE" id="PS51164"/>
    </source>
</evidence>
<dbReference type="InterPro" id="IPR035971">
    <property type="entry name" value="CBD_sf"/>
</dbReference>
<dbReference type="AlphaFoldDB" id="A0A284R7N0"/>
<organism evidence="13 14">
    <name type="scientific">Armillaria ostoyae</name>
    <name type="common">Armillaria root rot fungus</name>
    <dbReference type="NCBI Taxonomy" id="47428"/>
    <lineage>
        <taxon>Eukaryota</taxon>
        <taxon>Fungi</taxon>
        <taxon>Dikarya</taxon>
        <taxon>Basidiomycota</taxon>
        <taxon>Agaricomycotina</taxon>
        <taxon>Agaricomycetes</taxon>
        <taxon>Agaricomycetidae</taxon>
        <taxon>Agaricales</taxon>
        <taxon>Marasmiineae</taxon>
        <taxon>Physalacriaceae</taxon>
        <taxon>Armillaria</taxon>
    </lineage>
</organism>
<comment type="catalytic activity">
    <reaction evidence="8">
        <text>Endohydrolysis of (1-&gt;4)-beta-D-xylosidic linkages in xylans.</text>
        <dbReference type="EC" id="3.2.1.8"/>
    </reaction>
</comment>
<dbReference type="Pfam" id="PF00331">
    <property type="entry name" value="Glyco_hydro_10"/>
    <property type="match status" value="1"/>
</dbReference>
<keyword evidence="3 8" id="KW-0378">Hydrolase</keyword>
<dbReference type="Gene3D" id="3.20.20.80">
    <property type="entry name" value="Glycosidases"/>
    <property type="match status" value="1"/>
</dbReference>
<feature type="signal peptide" evidence="10">
    <location>
        <begin position="1"/>
        <end position="19"/>
    </location>
</feature>
<keyword evidence="6 8" id="KW-0624">Polysaccharide degradation</keyword>
<keyword evidence="4 8" id="KW-0119">Carbohydrate metabolism</keyword>
<dbReference type="InterPro" id="IPR000254">
    <property type="entry name" value="CBD"/>
</dbReference>
<protein>
    <recommendedName>
        <fullName evidence="8">Beta-xylanase</fullName>
        <ecNumber evidence="8">3.2.1.8</ecNumber>
    </recommendedName>
</protein>
<evidence type="ECO:0000256" key="6">
    <source>
        <dbReference type="ARBA" id="ARBA00023326"/>
    </source>
</evidence>